<feature type="binding site" evidence="11">
    <location>
        <position position="282"/>
    </location>
    <ligand>
        <name>Mg(2+)</name>
        <dbReference type="ChEBI" id="CHEBI:18420"/>
    </ligand>
</feature>
<keyword evidence="13" id="KW-0449">Lipoprotein</keyword>
<comment type="similarity">
    <text evidence="10">Belongs to the ApbE family.</text>
</comment>
<evidence type="ECO:0000256" key="1">
    <source>
        <dbReference type="ARBA" id="ARBA00011955"/>
    </source>
</evidence>
<evidence type="ECO:0000256" key="10">
    <source>
        <dbReference type="PIRNR" id="PIRNR006268"/>
    </source>
</evidence>
<evidence type="ECO:0000313" key="14">
    <source>
        <dbReference type="Proteomes" id="UP000198893"/>
    </source>
</evidence>
<dbReference type="Gene3D" id="3.10.520.10">
    <property type="entry name" value="ApbE-like domains"/>
    <property type="match status" value="1"/>
</dbReference>
<dbReference type="SUPFAM" id="SSF143631">
    <property type="entry name" value="ApbE-like"/>
    <property type="match status" value="1"/>
</dbReference>
<name>A0A1H8S142_9RHOB</name>
<protein>
    <recommendedName>
        <fullName evidence="2 10">FAD:protein FMN transferase</fullName>
        <ecNumber evidence="1 10">2.7.1.180</ecNumber>
    </recommendedName>
    <alternativeName>
        <fullName evidence="8 10">Flavin transferase</fullName>
    </alternativeName>
</protein>
<keyword evidence="14" id="KW-1185">Reference proteome</keyword>
<keyword evidence="5 10" id="KW-0479">Metal-binding</keyword>
<proteinExistence type="inferred from homology"/>
<dbReference type="PIRSF" id="PIRSF006268">
    <property type="entry name" value="ApbE"/>
    <property type="match status" value="1"/>
</dbReference>
<dbReference type="EMBL" id="FODS01000010">
    <property type="protein sequence ID" value="SEO71893.1"/>
    <property type="molecule type" value="Genomic_DNA"/>
</dbReference>
<dbReference type="InterPro" id="IPR003374">
    <property type="entry name" value="ApbE-like_sf"/>
</dbReference>
<dbReference type="GO" id="GO:0016740">
    <property type="term" value="F:transferase activity"/>
    <property type="evidence" value="ECO:0007669"/>
    <property type="project" value="UniProtKB-UniRule"/>
</dbReference>
<evidence type="ECO:0000256" key="5">
    <source>
        <dbReference type="ARBA" id="ARBA00022723"/>
    </source>
</evidence>
<sequence>MTGLSRRRFLTISACAAGLAGRAQAATEITQWRGMALGARVTLTLSHPQAAQIAEEALAEIDRLEDVFSLYRAESALMRLNAAGRLDAPPFELLECLSLCNTVHEATGGLFDPTVQPLWQAYARHYSNQAEAEPHELERARGLVGWSGVSFDAGQVRFAKAGMALTLNGIAQGHIADRIGAMLAERGLRDTLVDTGEFRALGGHPGGGDWPVTLRAAGAHQPGTLGLRDAALAVSAPRGTVFDAEATAGHILDPRSGQPAQTPWRLICVTGRSAALADGLSTGMCLMDRRGMQAALRRFDGMALAHLS</sequence>
<dbReference type="EC" id="2.7.1.180" evidence="1 10"/>
<dbReference type="PANTHER" id="PTHR30040">
    <property type="entry name" value="THIAMINE BIOSYNTHESIS LIPOPROTEIN APBE"/>
    <property type="match status" value="1"/>
</dbReference>
<comment type="cofactor">
    <cofactor evidence="11">
        <name>Mg(2+)</name>
        <dbReference type="ChEBI" id="CHEBI:18420"/>
    </cofactor>
    <cofactor evidence="11">
        <name>Mn(2+)</name>
        <dbReference type="ChEBI" id="CHEBI:29035"/>
    </cofactor>
    <text evidence="11">Magnesium. Can also use manganese.</text>
</comment>
<keyword evidence="6 10" id="KW-0274">FAD</keyword>
<dbReference type="STRING" id="569882.SAMN04490248_11058"/>
<accession>A0A1H8S142</accession>
<evidence type="ECO:0000313" key="13">
    <source>
        <dbReference type="EMBL" id="SEO71893.1"/>
    </source>
</evidence>
<keyword evidence="7 10" id="KW-0460">Magnesium</keyword>
<dbReference type="RefSeq" id="WP_093117994.1">
    <property type="nucleotide sequence ID" value="NZ_FODS01000010.1"/>
</dbReference>
<feature type="binding site" evidence="11">
    <location>
        <position position="169"/>
    </location>
    <ligand>
        <name>Mg(2+)</name>
        <dbReference type="ChEBI" id="CHEBI:18420"/>
    </ligand>
</feature>
<reference evidence="13 14" key="1">
    <citation type="submission" date="2016-10" db="EMBL/GenBank/DDBJ databases">
        <authorList>
            <person name="de Groot N.N."/>
        </authorList>
    </citation>
    <scope>NUCLEOTIDE SEQUENCE [LARGE SCALE GENOMIC DNA]</scope>
    <source>
        <strain evidence="13 14">DSM 27842</strain>
    </source>
</reference>
<comment type="catalytic activity">
    <reaction evidence="9 10">
        <text>L-threonyl-[protein] + FAD = FMN-L-threonyl-[protein] + AMP + H(+)</text>
        <dbReference type="Rhea" id="RHEA:36847"/>
        <dbReference type="Rhea" id="RHEA-COMP:11060"/>
        <dbReference type="Rhea" id="RHEA-COMP:11061"/>
        <dbReference type="ChEBI" id="CHEBI:15378"/>
        <dbReference type="ChEBI" id="CHEBI:30013"/>
        <dbReference type="ChEBI" id="CHEBI:57692"/>
        <dbReference type="ChEBI" id="CHEBI:74257"/>
        <dbReference type="ChEBI" id="CHEBI:456215"/>
        <dbReference type="EC" id="2.7.1.180"/>
    </reaction>
</comment>
<dbReference type="OrthoDB" id="9778595at2"/>
<dbReference type="Proteomes" id="UP000198893">
    <property type="component" value="Unassembled WGS sequence"/>
</dbReference>
<keyword evidence="4 10" id="KW-0808">Transferase</keyword>
<evidence type="ECO:0000256" key="4">
    <source>
        <dbReference type="ARBA" id="ARBA00022679"/>
    </source>
</evidence>
<organism evidence="13 14">
    <name type="scientific">Salinihabitans flavidus</name>
    <dbReference type="NCBI Taxonomy" id="569882"/>
    <lineage>
        <taxon>Bacteria</taxon>
        <taxon>Pseudomonadati</taxon>
        <taxon>Pseudomonadota</taxon>
        <taxon>Alphaproteobacteria</taxon>
        <taxon>Rhodobacterales</taxon>
        <taxon>Roseobacteraceae</taxon>
        <taxon>Salinihabitans</taxon>
    </lineage>
</organism>
<keyword evidence="12" id="KW-0732">Signal</keyword>
<gene>
    <name evidence="13" type="ORF">SAMN04490248_11058</name>
</gene>
<evidence type="ECO:0000256" key="3">
    <source>
        <dbReference type="ARBA" id="ARBA00022630"/>
    </source>
</evidence>
<evidence type="ECO:0000256" key="6">
    <source>
        <dbReference type="ARBA" id="ARBA00022827"/>
    </source>
</evidence>
<feature type="signal peptide" evidence="12">
    <location>
        <begin position="1"/>
        <end position="25"/>
    </location>
</feature>
<evidence type="ECO:0000256" key="8">
    <source>
        <dbReference type="ARBA" id="ARBA00031306"/>
    </source>
</evidence>
<evidence type="ECO:0000256" key="7">
    <source>
        <dbReference type="ARBA" id="ARBA00022842"/>
    </source>
</evidence>
<evidence type="ECO:0000256" key="11">
    <source>
        <dbReference type="PIRSR" id="PIRSR006268-2"/>
    </source>
</evidence>
<dbReference type="PROSITE" id="PS51318">
    <property type="entry name" value="TAT"/>
    <property type="match status" value="1"/>
</dbReference>
<evidence type="ECO:0000256" key="12">
    <source>
        <dbReference type="SAM" id="SignalP"/>
    </source>
</evidence>
<dbReference type="InterPro" id="IPR006311">
    <property type="entry name" value="TAT_signal"/>
</dbReference>
<dbReference type="PANTHER" id="PTHR30040:SF2">
    <property type="entry name" value="FAD:PROTEIN FMN TRANSFERASE"/>
    <property type="match status" value="1"/>
</dbReference>
<feature type="chain" id="PRO_5039912673" description="FAD:protein FMN transferase" evidence="12">
    <location>
        <begin position="26"/>
        <end position="308"/>
    </location>
</feature>
<dbReference type="Pfam" id="PF02424">
    <property type="entry name" value="ApbE"/>
    <property type="match status" value="1"/>
</dbReference>
<feature type="binding site" evidence="11">
    <location>
        <position position="278"/>
    </location>
    <ligand>
        <name>Mg(2+)</name>
        <dbReference type="ChEBI" id="CHEBI:18420"/>
    </ligand>
</feature>
<evidence type="ECO:0000256" key="9">
    <source>
        <dbReference type="ARBA" id="ARBA00048540"/>
    </source>
</evidence>
<dbReference type="InterPro" id="IPR024932">
    <property type="entry name" value="ApbE"/>
</dbReference>
<evidence type="ECO:0000256" key="2">
    <source>
        <dbReference type="ARBA" id="ARBA00016337"/>
    </source>
</evidence>
<dbReference type="GO" id="GO:0046872">
    <property type="term" value="F:metal ion binding"/>
    <property type="evidence" value="ECO:0007669"/>
    <property type="project" value="UniProtKB-UniRule"/>
</dbReference>
<dbReference type="AlphaFoldDB" id="A0A1H8S142"/>
<keyword evidence="3 10" id="KW-0285">Flavoprotein</keyword>